<reference evidence="1" key="1">
    <citation type="journal article" date="2014" name="Front. Microbiol.">
        <title>High frequency of phylogenetically diverse reductive dehalogenase-homologous genes in deep subseafloor sedimentary metagenomes.</title>
        <authorList>
            <person name="Kawai M."/>
            <person name="Futagami T."/>
            <person name="Toyoda A."/>
            <person name="Takaki Y."/>
            <person name="Nishi S."/>
            <person name="Hori S."/>
            <person name="Arai W."/>
            <person name="Tsubouchi T."/>
            <person name="Morono Y."/>
            <person name="Uchiyama I."/>
            <person name="Ito T."/>
            <person name="Fujiyama A."/>
            <person name="Inagaki F."/>
            <person name="Takami H."/>
        </authorList>
    </citation>
    <scope>NUCLEOTIDE SEQUENCE</scope>
    <source>
        <strain evidence="1">Expedition CK06-06</strain>
    </source>
</reference>
<dbReference type="EMBL" id="BARV01008836">
    <property type="protein sequence ID" value="GAI08840.1"/>
    <property type="molecule type" value="Genomic_DNA"/>
</dbReference>
<sequence>MSKQLHKNFIDEQVKLLLKSYMDKEIKINYILSILGIKRRRFFKLLNRYKKDPDNFSIQYNRKTINRKIDQAIETNIIKELNTEKDLIQAKEVPIRWYNYSYIKDILENDYHQKVSLSTIINRAKTNGFYLTKPKRKVHDREVITNYPGELIQHDSSHHQFAPYADSKWYLITSLDDYSRLILYAVLVERETTWTNIIALKL</sequence>
<proteinExistence type="predicted"/>
<evidence type="ECO:0000313" key="1">
    <source>
        <dbReference type="EMBL" id="GAI08840.1"/>
    </source>
</evidence>
<dbReference type="AlphaFoldDB" id="X1M2D9"/>
<organism evidence="1">
    <name type="scientific">marine sediment metagenome</name>
    <dbReference type="NCBI Taxonomy" id="412755"/>
    <lineage>
        <taxon>unclassified sequences</taxon>
        <taxon>metagenomes</taxon>
        <taxon>ecological metagenomes</taxon>
    </lineage>
</organism>
<name>X1M2D9_9ZZZZ</name>
<protein>
    <submittedName>
        <fullName evidence="1">Uncharacterized protein</fullName>
    </submittedName>
</protein>
<accession>X1M2D9</accession>
<gene>
    <name evidence="1" type="ORF">S06H3_17636</name>
</gene>
<comment type="caution">
    <text evidence="1">The sequence shown here is derived from an EMBL/GenBank/DDBJ whole genome shotgun (WGS) entry which is preliminary data.</text>
</comment>